<evidence type="ECO:0000313" key="2">
    <source>
        <dbReference type="Proteomes" id="UP001146120"/>
    </source>
</evidence>
<protein>
    <submittedName>
        <fullName evidence="1">Uncharacterized protein</fullName>
    </submittedName>
</protein>
<dbReference type="Proteomes" id="UP001146120">
    <property type="component" value="Unassembled WGS sequence"/>
</dbReference>
<gene>
    <name evidence="1" type="ORF">N0F65_002821</name>
</gene>
<dbReference type="AlphaFoldDB" id="A0AAV2Z8Y7"/>
<organism evidence="1 2">
    <name type="scientific">Lagenidium giganteum</name>
    <dbReference type="NCBI Taxonomy" id="4803"/>
    <lineage>
        <taxon>Eukaryota</taxon>
        <taxon>Sar</taxon>
        <taxon>Stramenopiles</taxon>
        <taxon>Oomycota</taxon>
        <taxon>Peronosporomycetes</taxon>
        <taxon>Pythiales</taxon>
        <taxon>Pythiaceae</taxon>
    </lineage>
</organism>
<evidence type="ECO:0000313" key="1">
    <source>
        <dbReference type="EMBL" id="DBA03413.1"/>
    </source>
</evidence>
<accession>A0AAV2Z8Y7</accession>
<proteinExistence type="predicted"/>
<sequence length="24" mass="2885">MTLDLYSQRMISENDIKTILLHLH</sequence>
<name>A0AAV2Z8Y7_9STRA</name>
<keyword evidence="2" id="KW-1185">Reference proteome</keyword>
<comment type="caution">
    <text evidence="1">The sequence shown here is derived from an EMBL/GenBank/DDBJ whole genome shotgun (WGS) entry which is preliminary data.</text>
</comment>
<reference evidence="1" key="1">
    <citation type="submission" date="2022-11" db="EMBL/GenBank/DDBJ databases">
        <authorList>
            <person name="Morgan W.R."/>
            <person name="Tartar A."/>
        </authorList>
    </citation>
    <scope>NUCLEOTIDE SEQUENCE</scope>
    <source>
        <strain evidence="1">ARSEF 373</strain>
    </source>
</reference>
<reference evidence="1" key="2">
    <citation type="journal article" date="2023" name="Microbiol Resour">
        <title>Decontamination and Annotation of the Draft Genome Sequence of the Oomycete Lagenidium giganteum ARSEF 373.</title>
        <authorList>
            <person name="Morgan W.R."/>
            <person name="Tartar A."/>
        </authorList>
    </citation>
    <scope>NUCLEOTIDE SEQUENCE</scope>
    <source>
        <strain evidence="1">ARSEF 373</strain>
    </source>
</reference>
<dbReference type="EMBL" id="DAKRPA010000019">
    <property type="protein sequence ID" value="DBA03413.1"/>
    <property type="molecule type" value="Genomic_DNA"/>
</dbReference>